<keyword evidence="1 2" id="KW-0129">CBS domain</keyword>
<evidence type="ECO:0000259" key="3">
    <source>
        <dbReference type="PROSITE" id="PS51371"/>
    </source>
</evidence>
<feature type="domain" description="CBS" evidence="3">
    <location>
        <begin position="6"/>
        <end position="68"/>
    </location>
</feature>
<dbReference type="Proteomes" id="UP001209701">
    <property type="component" value="Unassembled WGS sequence"/>
</dbReference>
<dbReference type="InterPro" id="IPR000644">
    <property type="entry name" value="CBS_dom"/>
</dbReference>
<dbReference type="PROSITE" id="PS51371">
    <property type="entry name" value="CBS"/>
    <property type="match status" value="2"/>
</dbReference>
<dbReference type="PANTHER" id="PTHR43080">
    <property type="entry name" value="CBS DOMAIN-CONTAINING PROTEIN CBSX3, MITOCHONDRIAL"/>
    <property type="match status" value="1"/>
</dbReference>
<dbReference type="InterPro" id="IPR051257">
    <property type="entry name" value="Diverse_CBS-Domain"/>
</dbReference>
<name>A0ABT2YML9_9BURK</name>
<evidence type="ECO:0000313" key="5">
    <source>
        <dbReference type="Proteomes" id="UP001209701"/>
    </source>
</evidence>
<gene>
    <name evidence="4" type="ORF">LNV07_24765</name>
</gene>
<reference evidence="4 5" key="1">
    <citation type="submission" date="2021-11" db="EMBL/GenBank/DDBJ databases">
        <authorList>
            <person name="Liang Q."/>
            <person name="Mou H."/>
            <person name="Liu Z."/>
        </authorList>
    </citation>
    <scope>NUCLEOTIDE SEQUENCE [LARGE SCALE GENOMIC DNA]</scope>
    <source>
        <strain evidence="4 5">CHU3</strain>
    </source>
</reference>
<dbReference type="EMBL" id="JAJIRN010000014">
    <property type="protein sequence ID" value="MCV2371315.1"/>
    <property type="molecule type" value="Genomic_DNA"/>
</dbReference>
<evidence type="ECO:0000256" key="2">
    <source>
        <dbReference type="PROSITE-ProRule" id="PRU00703"/>
    </source>
</evidence>
<dbReference type="PANTHER" id="PTHR43080:SF2">
    <property type="entry name" value="CBS DOMAIN-CONTAINING PROTEIN"/>
    <property type="match status" value="1"/>
</dbReference>
<dbReference type="RefSeq" id="WP_263573895.1">
    <property type="nucleotide sequence ID" value="NZ_JAJIRN010000014.1"/>
</dbReference>
<dbReference type="InterPro" id="IPR046342">
    <property type="entry name" value="CBS_dom_sf"/>
</dbReference>
<dbReference type="SMART" id="SM00116">
    <property type="entry name" value="CBS"/>
    <property type="match status" value="2"/>
</dbReference>
<dbReference type="SUPFAM" id="SSF54631">
    <property type="entry name" value="CBS-domain pair"/>
    <property type="match status" value="1"/>
</dbReference>
<feature type="domain" description="CBS" evidence="3">
    <location>
        <begin position="76"/>
        <end position="133"/>
    </location>
</feature>
<protein>
    <submittedName>
        <fullName evidence="4">CBS domain-containing protein</fullName>
    </submittedName>
</protein>
<sequence>MKIREICKHQVITIDREKSLSDAATLMREHHIGALVVTAMTPEGPRVRGVVTDRDLVVHALAKSTNTEVMEIGDLVHSTVTLISESADIGDGILAMQQSGVRRLLVKNGDDRLAGIVSFDDLIAACATEFTNLARIISVGIERESRSTTVGLKPAVTLRIPAMGTAAWANVVL</sequence>
<comment type="caution">
    <text evidence="4">The sequence shown here is derived from an EMBL/GenBank/DDBJ whole genome shotgun (WGS) entry which is preliminary data.</text>
</comment>
<accession>A0ABT2YML9</accession>
<evidence type="ECO:0000256" key="1">
    <source>
        <dbReference type="ARBA" id="ARBA00023122"/>
    </source>
</evidence>
<proteinExistence type="predicted"/>
<dbReference type="Gene3D" id="3.10.580.10">
    <property type="entry name" value="CBS-domain"/>
    <property type="match status" value="1"/>
</dbReference>
<keyword evidence="5" id="KW-1185">Reference proteome</keyword>
<organism evidence="4 5">
    <name type="scientific">Roseateles oligotrophus</name>
    <dbReference type="NCBI Taxonomy" id="1769250"/>
    <lineage>
        <taxon>Bacteria</taxon>
        <taxon>Pseudomonadati</taxon>
        <taxon>Pseudomonadota</taxon>
        <taxon>Betaproteobacteria</taxon>
        <taxon>Burkholderiales</taxon>
        <taxon>Sphaerotilaceae</taxon>
        <taxon>Roseateles</taxon>
    </lineage>
</organism>
<dbReference type="Pfam" id="PF00571">
    <property type="entry name" value="CBS"/>
    <property type="match status" value="2"/>
</dbReference>
<evidence type="ECO:0000313" key="4">
    <source>
        <dbReference type="EMBL" id="MCV2371315.1"/>
    </source>
</evidence>